<protein>
    <recommendedName>
        <fullName evidence="3">Acyltransferase 3 domain-containing protein</fullName>
    </recommendedName>
</protein>
<name>A0A0D2AHW5_9PEZI</name>
<dbReference type="STRING" id="253628.A0A0D2AHW5"/>
<keyword evidence="2" id="KW-0812">Transmembrane</keyword>
<organism evidence="4 5">
    <name type="scientific">Verruconis gallopava</name>
    <dbReference type="NCBI Taxonomy" id="253628"/>
    <lineage>
        <taxon>Eukaryota</taxon>
        <taxon>Fungi</taxon>
        <taxon>Dikarya</taxon>
        <taxon>Ascomycota</taxon>
        <taxon>Pezizomycotina</taxon>
        <taxon>Dothideomycetes</taxon>
        <taxon>Pleosporomycetidae</taxon>
        <taxon>Venturiales</taxon>
        <taxon>Sympoventuriaceae</taxon>
        <taxon>Verruconis</taxon>
    </lineage>
</organism>
<dbReference type="Pfam" id="PF01757">
    <property type="entry name" value="Acyl_transf_3"/>
    <property type="match status" value="1"/>
</dbReference>
<dbReference type="GO" id="GO:0016747">
    <property type="term" value="F:acyltransferase activity, transferring groups other than amino-acyl groups"/>
    <property type="evidence" value="ECO:0007669"/>
    <property type="project" value="InterPro"/>
</dbReference>
<dbReference type="OrthoDB" id="5819582at2759"/>
<dbReference type="InterPro" id="IPR002656">
    <property type="entry name" value="Acyl_transf_3_dom"/>
</dbReference>
<dbReference type="PANTHER" id="PTHR23028">
    <property type="entry name" value="ACETYLTRANSFERASE"/>
    <property type="match status" value="1"/>
</dbReference>
<dbReference type="InterPro" id="IPR050879">
    <property type="entry name" value="Acyltransferase_3"/>
</dbReference>
<feature type="transmembrane region" description="Helical" evidence="2">
    <location>
        <begin position="150"/>
        <end position="171"/>
    </location>
</feature>
<dbReference type="RefSeq" id="XP_016216039.1">
    <property type="nucleotide sequence ID" value="XM_016355733.1"/>
</dbReference>
<feature type="transmembrane region" description="Helical" evidence="2">
    <location>
        <begin position="278"/>
        <end position="296"/>
    </location>
</feature>
<proteinExistence type="predicted"/>
<evidence type="ECO:0000313" key="4">
    <source>
        <dbReference type="EMBL" id="KIW06170.1"/>
    </source>
</evidence>
<reference evidence="4 5" key="1">
    <citation type="submission" date="2015-01" db="EMBL/GenBank/DDBJ databases">
        <title>The Genome Sequence of Ochroconis gallopava CBS43764.</title>
        <authorList>
            <consortium name="The Broad Institute Genomics Platform"/>
            <person name="Cuomo C."/>
            <person name="de Hoog S."/>
            <person name="Gorbushina A."/>
            <person name="Stielow B."/>
            <person name="Teixiera M."/>
            <person name="Abouelleil A."/>
            <person name="Chapman S.B."/>
            <person name="Priest M."/>
            <person name="Young S.K."/>
            <person name="Wortman J."/>
            <person name="Nusbaum C."/>
            <person name="Birren B."/>
        </authorList>
    </citation>
    <scope>NUCLEOTIDE SEQUENCE [LARGE SCALE GENOMIC DNA]</scope>
    <source>
        <strain evidence="4 5">CBS 43764</strain>
    </source>
</reference>
<evidence type="ECO:0000259" key="3">
    <source>
        <dbReference type="Pfam" id="PF01757"/>
    </source>
</evidence>
<dbReference type="HOGENOM" id="CLU_005679_13_5_1"/>
<accession>A0A0D2AHW5</accession>
<evidence type="ECO:0000256" key="1">
    <source>
        <dbReference type="SAM" id="MobiDB-lite"/>
    </source>
</evidence>
<feature type="region of interest" description="Disordered" evidence="1">
    <location>
        <begin position="1"/>
        <end position="26"/>
    </location>
</feature>
<feature type="transmembrane region" description="Helical" evidence="2">
    <location>
        <begin position="423"/>
        <end position="440"/>
    </location>
</feature>
<dbReference type="Proteomes" id="UP000053259">
    <property type="component" value="Unassembled WGS sequence"/>
</dbReference>
<dbReference type="PANTHER" id="PTHR23028:SF134">
    <property type="entry name" value="PUTATIVE (AFU_ORTHOLOGUE AFUA_4G08520)-RELATED"/>
    <property type="match status" value="1"/>
</dbReference>
<dbReference type="InParanoid" id="A0A0D2AHW5"/>
<keyword evidence="5" id="KW-1185">Reference proteome</keyword>
<evidence type="ECO:0000256" key="2">
    <source>
        <dbReference type="SAM" id="Phobius"/>
    </source>
</evidence>
<dbReference type="AlphaFoldDB" id="A0A0D2AHW5"/>
<dbReference type="GeneID" id="27310629"/>
<keyword evidence="2" id="KW-1133">Transmembrane helix</keyword>
<feature type="transmembrane region" description="Helical" evidence="2">
    <location>
        <begin position="200"/>
        <end position="220"/>
    </location>
</feature>
<sequence length="543" mass="63576">MSGSTEYRKSPEMEKEPLFDERSLSDMESDADSEATLHYNAPGPRYSPHFLYAVNPNVRTWRVQSWRHLLGQIGFALLPSFIQSRIRRDERKPEKLYPTAYLDGMRGLAALFVFFCHFSYGCFSITRGYGYVWDDGQQNDYLLQLPIIRLIYSGPPMVCIFFVISGYALSLKPLKLMRSRSWDAMSVTMSSSIFRRGLRLFIPTAISTFLVVLLVQFGFYDSTREFAADESYFRAIKEYHQVRMETFYQQFWDWAWRMFEFIHIWSFDQFGGSTGYDLHLWTIPLEFRASMLLFLLQMGLARVRTWIRWMCLFAFMWFSFRNNRWEMILFVSGMLLAELDLIRIARKNTSSNLPFSTLPSSLHSWSEKALQAKKSGWFLKKYGWFFLAFCSLYLMSQPDEDSSETPGYIYLASLIPEWFADKYRFWQGIGSILFVLATNFSPTLQQPFNTSVVQYFGNISYAIYLMHGPVLHTAGYSIMRWSWRITGHETQGQYVSGFALSAIFIVPLVIWAADLFWRFCDAPTVRFAKWTETKCVGEDDTAR</sequence>
<dbReference type="VEuPathDB" id="FungiDB:PV09_02656"/>
<keyword evidence="2" id="KW-0472">Membrane</keyword>
<dbReference type="EMBL" id="KN847535">
    <property type="protein sequence ID" value="KIW06170.1"/>
    <property type="molecule type" value="Genomic_DNA"/>
</dbReference>
<feature type="transmembrane region" description="Helical" evidence="2">
    <location>
        <begin position="452"/>
        <end position="474"/>
    </location>
</feature>
<gene>
    <name evidence="4" type="ORF">PV09_02656</name>
</gene>
<feature type="domain" description="Acyltransferase 3" evidence="3">
    <location>
        <begin position="100"/>
        <end position="512"/>
    </location>
</feature>
<evidence type="ECO:0000313" key="5">
    <source>
        <dbReference type="Proteomes" id="UP000053259"/>
    </source>
</evidence>
<feature type="transmembrane region" description="Helical" evidence="2">
    <location>
        <begin position="494"/>
        <end position="517"/>
    </location>
</feature>
<feature type="compositionally biased region" description="Basic and acidic residues" evidence="1">
    <location>
        <begin position="1"/>
        <end position="25"/>
    </location>
</feature>
<feature type="transmembrane region" description="Helical" evidence="2">
    <location>
        <begin position="107"/>
        <end position="130"/>
    </location>
</feature>